<accession>A0A8C0Z2V1</accession>
<proteinExistence type="predicted"/>
<dbReference type="Ensembl" id="ENSCAFT00040037681.1">
    <property type="protein sequence ID" value="ENSCAFP00040032840.1"/>
    <property type="gene ID" value="ENSCAFG00040020367.1"/>
</dbReference>
<reference evidence="1" key="1">
    <citation type="submission" date="2018-10" db="EMBL/GenBank/DDBJ databases">
        <title>De novo assembly of a Great Dane genome.</title>
        <authorList>
            <person name="Kidd J.M."/>
            <person name="Pendleton A.L."/>
            <person name="Shen F."/>
            <person name="Emery S."/>
        </authorList>
    </citation>
    <scope>NUCLEOTIDE SEQUENCE [LARGE SCALE GENOMIC DNA]</scope>
    <source>
        <strain evidence="1">Great Dane</strain>
    </source>
</reference>
<name>A0A8C0Z2V1_CANLF</name>
<sequence>MIDGFSAATSLSPEIYLADIQVERFSRSLLVHHPITINCIDSIYIHQNLLMKDRNYNLPSKQNLFSAFIETFLPNMFTMYVCKIN</sequence>
<protein>
    <submittedName>
        <fullName evidence="1">Uncharacterized protein</fullName>
    </submittedName>
</protein>
<evidence type="ECO:0000313" key="2">
    <source>
        <dbReference type="Proteomes" id="UP000694542"/>
    </source>
</evidence>
<evidence type="ECO:0000313" key="1">
    <source>
        <dbReference type="Ensembl" id="ENSCAFP00040032840.1"/>
    </source>
</evidence>
<organism evidence="1 2">
    <name type="scientific">Canis lupus familiaris</name>
    <name type="common">Dog</name>
    <name type="synonym">Canis familiaris</name>
    <dbReference type="NCBI Taxonomy" id="9615"/>
    <lineage>
        <taxon>Eukaryota</taxon>
        <taxon>Metazoa</taxon>
        <taxon>Chordata</taxon>
        <taxon>Craniata</taxon>
        <taxon>Vertebrata</taxon>
        <taxon>Euteleostomi</taxon>
        <taxon>Mammalia</taxon>
        <taxon>Eutheria</taxon>
        <taxon>Laurasiatheria</taxon>
        <taxon>Carnivora</taxon>
        <taxon>Caniformia</taxon>
        <taxon>Canidae</taxon>
        <taxon>Canis</taxon>
    </lineage>
</organism>
<dbReference type="Proteomes" id="UP000694542">
    <property type="component" value="Chromosome 14"/>
</dbReference>
<dbReference type="OrthoDB" id="10388611at2759"/>
<dbReference type="AlphaFoldDB" id="A0A8C0Z2V1"/>
<reference evidence="1" key="2">
    <citation type="submission" date="2025-08" db="UniProtKB">
        <authorList>
            <consortium name="Ensembl"/>
        </authorList>
    </citation>
    <scope>IDENTIFICATION</scope>
</reference>